<dbReference type="NCBIfam" id="TIGR02432">
    <property type="entry name" value="lysidine_TilS_N"/>
    <property type="match status" value="1"/>
</dbReference>
<dbReference type="AlphaFoldDB" id="A0A1T4R478"/>
<evidence type="ECO:0000259" key="9">
    <source>
        <dbReference type="SMART" id="SM00977"/>
    </source>
</evidence>
<evidence type="ECO:0000256" key="5">
    <source>
        <dbReference type="ARBA" id="ARBA00022741"/>
    </source>
</evidence>
<evidence type="ECO:0000256" key="7">
    <source>
        <dbReference type="ARBA" id="ARBA00048539"/>
    </source>
</evidence>
<dbReference type="InterPro" id="IPR012094">
    <property type="entry name" value="tRNA_Ile_lys_synt"/>
</dbReference>
<dbReference type="EMBL" id="FUWH01000010">
    <property type="protein sequence ID" value="SKA10840.1"/>
    <property type="molecule type" value="Genomic_DNA"/>
</dbReference>
<accession>A0A1T4R478</accession>
<feature type="domain" description="Lysidine-tRNA(Ile) synthetase C-terminal" evidence="9">
    <location>
        <begin position="383"/>
        <end position="455"/>
    </location>
</feature>
<evidence type="ECO:0000256" key="2">
    <source>
        <dbReference type="ARBA" id="ARBA00022490"/>
    </source>
</evidence>
<dbReference type="PANTHER" id="PTHR43033">
    <property type="entry name" value="TRNA(ILE)-LYSIDINE SYNTHASE-RELATED"/>
    <property type="match status" value="1"/>
</dbReference>
<gene>
    <name evidence="8" type="primary">tilS</name>
    <name evidence="10" type="ORF">SAMN04488132_110123</name>
</gene>
<comment type="function">
    <text evidence="8">Ligates lysine onto the cytidine present at position 34 of the AUA codon-specific tRNA(Ile) that contains the anticodon CAU, in an ATP-dependent manner. Cytidine is converted to lysidine, thus changing the amino acid specificity of the tRNA from methionine to isoleucine.</text>
</comment>
<dbReference type="GO" id="GO:0005524">
    <property type="term" value="F:ATP binding"/>
    <property type="evidence" value="ECO:0007669"/>
    <property type="project" value="UniProtKB-UniRule"/>
</dbReference>
<dbReference type="RefSeq" id="WP_078832364.1">
    <property type="nucleotide sequence ID" value="NZ_FUWH01000010.1"/>
</dbReference>
<dbReference type="OrthoDB" id="9807403at2"/>
<reference evidence="10 11" key="1">
    <citation type="submission" date="2017-02" db="EMBL/GenBank/DDBJ databases">
        <authorList>
            <person name="Peterson S.W."/>
        </authorList>
    </citation>
    <scope>NUCLEOTIDE SEQUENCE [LARGE SCALE GENOMIC DNA]</scope>
    <source>
        <strain evidence="10 11">DSM 22335</strain>
    </source>
</reference>
<dbReference type="Pfam" id="PF11734">
    <property type="entry name" value="TilS_C"/>
    <property type="match status" value="1"/>
</dbReference>
<sequence length="459" mass="52407">MDLLQSFLQHWQQQYPALQPGSCRLLLAVSGGPDSMVMTDLLVRGGFDCTVLHCNFGLRGDESDRDEQVVKSLAAAYNVEVKVRAFDTKAEADSRQLSIQETARELRYEWFGAELNKIQAPAYIVTAHHADDNIETMLMRLFRGTGIRGLTGIPAFRKDARLLRPLLVFRKQQLLDHAAAHAIPFAEDSSNSTDKYTRNFFRNRLIPAVKEVYPNAEENLVHTIAMLNEATMLYEQSVNLQLNKLLEQKGNEWHIPVLKWQQAKPLQTITWEIIRQFGFSAGQTAEAIKLLGAVNGSTLTSPTHRLIRNRNWIIITTTDTDQAAHLLVEEPVRELRFPGGTLRFHTEELPLDETAKAAAISKLQENRDAGTVVFDADKVDFPLLVRKWKTGDYFYPLGMQKKKKLNRFFIDQKLSPTAKEQVWVLESNRKLIWIAGYRMDDRFKVTAATKRILKVVYLK</sequence>
<dbReference type="Pfam" id="PF01171">
    <property type="entry name" value="ATP_bind_3"/>
    <property type="match status" value="1"/>
</dbReference>
<dbReference type="NCBIfam" id="TIGR02433">
    <property type="entry name" value="lysidine_TilS_C"/>
    <property type="match status" value="1"/>
</dbReference>
<dbReference type="Gene3D" id="3.40.50.620">
    <property type="entry name" value="HUPs"/>
    <property type="match status" value="1"/>
</dbReference>
<evidence type="ECO:0000256" key="4">
    <source>
        <dbReference type="ARBA" id="ARBA00022694"/>
    </source>
</evidence>
<dbReference type="InterPro" id="IPR011063">
    <property type="entry name" value="TilS/TtcA_N"/>
</dbReference>
<organism evidence="10 11">
    <name type="scientific">Sediminibacterium ginsengisoli</name>
    <dbReference type="NCBI Taxonomy" id="413434"/>
    <lineage>
        <taxon>Bacteria</taxon>
        <taxon>Pseudomonadati</taxon>
        <taxon>Bacteroidota</taxon>
        <taxon>Chitinophagia</taxon>
        <taxon>Chitinophagales</taxon>
        <taxon>Chitinophagaceae</taxon>
        <taxon>Sediminibacterium</taxon>
    </lineage>
</organism>
<dbReference type="HAMAP" id="MF_01161">
    <property type="entry name" value="tRNA_Ile_lys_synt"/>
    <property type="match status" value="1"/>
</dbReference>
<comment type="subcellular location">
    <subcellularLocation>
        <location evidence="1 8">Cytoplasm</location>
    </subcellularLocation>
</comment>
<dbReference type="GO" id="GO:0032267">
    <property type="term" value="F:tRNA(Ile)-lysidine synthase activity"/>
    <property type="evidence" value="ECO:0007669"/>
    <property type="project" value="UniProtKB-EC"/>
</dbReference>
<keyword evidence="11" id="KW-1185">Reference proteome</keyword>
<feature type="binding site" evidence="8">
    <location>
        <begin position="30"/>
        <end position="35"/>
    </location>
    <ligand>
        <name>ATP</name>
        <dbReference type="ChEBI" id="CHEBI:30616"/>
    </ligand>
</feature>
<dbReference type="SUPFAM" id="SSF56037">
    <property type="entry name" value="PheT/TilS domain"/>
    <property type="match status" value="1"/>
</dbReference>
<evidence type="ECO:0000313" key="10">
    <source>
        <dbReference type="EMBL" id="SKA10840.1"/>
    </source>
</evidence>
<evidence type="ECO:0000256" key="6">
    <source>
        <dbReference type="ARBA" id="ARBA00022840"/>
    </source>
</evidence>
<evidence type="ECO:0000256" key="1">
    <source>
        <dbReference type="ARBA" id="ARBA00004496"/>
    </source>
</evidence>
<evidence type="ECO:0000256" key="8">
    <source>
        <dbReference type="HAMAP-Rule" id="MF_01161"/>
    </source>
</evidence>
<dbReference type="InterPro" id="IPR020825">
    <property type="entry name" value="Phe-tRNA_synthase-like_B3/B4"/>
</dbReference>
<dbReference type="EC" id="6.3.4.19" evidence="8"/>
<proteinExistence type="inferred from homology"/>
<dbReference type="InterPro" id="IPR014729">
    <property type="entry name" value="Rossmann-like_a/b/a_fold"/>
</dbReference>
<protein>
    <recommendedName>
        <fullName evidence="8">tRNA(Ile)-lysidine synthase</fullName>
        <ecNumber evidence="8">6.3.4.19</ecNumber>
    </recommendedName>
    <alternativeName>
        <fullName evidence="8">tRNA(Ile)-2-lysyl-cytidine synthase</fullName>
    </alternativeName>
    <alternativeName>
        <fullName evidence="8">tRNA(Ile)-lysidine synthetase</fullName>
    </alternativeName>
</protein>
<dbReference type="Proteomes" id="UP000190888">
    <property type="component" value="Unassembled WGS sequence"/>
</dbReference>
<dbReference type="GO" id="GO:0006400">
    <property type="term" value="P:tRNA modification"/>
    <property type="evidence" value="ECO:0007669"/>
    <property type="project" value="UniProtKB-UniRule"/>
</dbReference>
<comment type="domain">
    <text evidence="8">The N-terminal region contains the highly conserved SGGXDS motif, predicted to be a P-loop motif involved in ATP binding.</text>
</comment>
<keyword evidence="5 8" id="KW-0547">Nucleotide-binding</keyword>
<dbReference type="SUPFAM" id="SSF52402">
    <property type="entry name" value="Adenine nucleotide alpha hydrolases-like"/>
    <property type="match status" value="1"/>
</dbReference>
<dbReference type="GO" id="GO:0005737">
    <property type="term" value="C:cytoplasm"/>
    <property type="evidence" value="ECO:0007669"/>
    <property type="project" value="UniProtKB-SubCell"/>
</dbReference>
<keyword evidence="6 8" id="KW-0067">ATP-binding</keyword>
<keyword evidence="2 8" id="KW-0963">Cytoplasm</keyword>
<comment type="catalytic activity">
    <reaction evidence="7 8">
        <text>cytidine(34) in tRNA(Ile2) + L-lysine + ATP = lysidine(34) in tRNA(Ile2) + AMP + diphosphate + H(+)</text>
        <dbReference type="Rhea" id="RHEA:43744"/>
        <dbReference type="Rhea" id="RHEA-COMP:10625"/>
        <dbReference type="Rhea" id="RHEA-COMP:10670"/>
        <dbReference type="ChEBI" id="CHEBI:15378"/>
        <dbReference type="ChEBI" id="CHEBI:30616"/>
        <dbReference type="ChEBI" id="CHEBI:32551"/>
        <dbReference type="ChEBI" id="CHEBI:33019"/>
        <dbReference type="ChEBI" id="CHEBI:82748"/>
        <dbReference type="ChEBI" id="CHEBI:83665"/>
        <dbReference type="ChEBI" id="CHEBI:456215"/>
        <dbReference type="EC" id="6.3.4.19"/>
    </reaction>
</comment>
<dbReference type="CDD" id="cd01992">
    <property type="entry name" value="TilS_N"/>
    <property type="match status" value="1"/>
</dbReference>
<dbReference type="InterPro" id="IPR012796">
    <property type="entry name" value="Lysidine-tRNA-synth_C"/>
</dbReference>
<dbReference type="SMART" id="SM00977">
    <property type="entry name" value="TilS_C"/>
    <property type="match status" value="1"/>
</dbReference>
<name>A0A1T4R478_9BACT</name>
<evidence type="ECO:0000313" key="11">
    <source>
        <dbReference type="Proteomes" id="UP000190888"/>
    </source>
</evidence>
<keyword evidence="4 8" id="KW-0819">tRNA processing</keyword>
<keyword evidence="3 8" id="KW-0436">Ligase</keyword>
<dbReference type="PANTHER" id="PTHR43033:SF1">
    <property type="entry name" value="TRNA(ILE)-LYSIDINE SYNTHASE-RELATED"/>
    <property type="match status" value="1"/>
</dbReference>
<dbReference type="Gene3D" id="3.50.40.10">
    <property type="entry name" value="Phenylalanyl-trna Synthetase, Chain B, domain 3"/>
    <property type="match status" value="1"/>
</dbReference>
<comment type="similarity">
    <text evidence="8">Belongs to the tRNA(Ile)-lysidine synthase family.</text>
</comment>
<dbReference type="InterPro" id="IPR012795">
    <property type="entry name" value="tRNA_Ile_lys_synt_N"/>
</dbReference>
<dbReference type="STRING" id="413434.SAMN04488132_110123"/>
<evidence type="ECO:0000256" key="3">
    <source>
        <dbReference type="ARBA" id="ARBA00022598"/>
    </source>
</evidence>